<evidence type="ECO:0000313" key="13">
    <source>
        <dbReference type="Proteomes" id="UP000663583"/>
    </source>
</evidence>
<dbReference type="Pfam" id="PF00067">
    <property type="entry name" value="p450"/>
    <property type="match status" value="1"/>
</dbReference>
<dbReference type="Proteomes" id="UP000663583">
    <property type="component" value="Chromosome"/>
</dbReference>
<accession>A0AAX1J9F4</accession>
<dbReference type="Proteomes" id="UP000465306">
    <property type="component" value="Unassembled WGS sequence"/>
</dbReference>
<evidence type="ECO:0000256" key="1">
    <source>
        <dbReference type="ARBA" id="ARBA00001971"/>
    </source>
</evidence>
<evidence type="ECO:0000256" key="6">
    <source>
        <dbReference type="ARBA" id="ARBA00023004"/>
    </source>
</evidence>
<reference evidence="11" key="3">
    <citation type="submission" date="2020-11" db="EMBL/GenBank/DDBJ databases">
        <title>Intraspecies plasmid and genomic variation of Mycobacterium kubicae revealed by the complete genome sequences of two clinical isolates.</title>
        <authorList>
            <person name="Hendrix J.R."/>
            <person name="Epperson L.E."/>
            <person name="Honda J.R."/>
            <person name="Strong M."/>
        </authorList>
    </citation>
    <scope>NUCLEOTIDE SEQUENCE</scope>
    <source>
        <strain evidence="11">JCM 13573</strain>
    </source>
</reference>
<dbReference type="GO" id="GO:0005506">
    <property type="term" value="F:iron ion binding"/>
    <property type="evidence" value="ECO:0007669"/>
    <property type="project" value="InterPro"/>
</dbReference>
<evidence type="ECO:0000256" key="5">
    <source>
        <dbReference type="ARBA" id="ARBA00023002"/>
    </source>
</evidence>
<dbReference type="AlphaFoldDB" id="A0AAX1J9F4"/>
<dbReference type="SUPFAM" id="SSF48264">
    <property type="entry name" value="Cytochrome P450"/>
    <property type="match status" value="1"/>
</dbReference>
<evidence type="ECO:0000313" key="10">
    <source>
        <dbReference type="EMBL" id="GFG65544.1"/>
    </source>
</evidence>
<keyword evidence="3 8" id="KW-0349">Heme</keyword>
<dbReference type="Gene3D" id="1.10.630.10">
    <property type="entry name" value="Cytochrome P450"/>
    <property type="match status" value="1"/>
</dbReference>
<dbReference type="GO" id="GO:0004497">
    <property type="term" value="F:monooxygenase activity"/>
    <property type="evidence" value="ECO:0007669"/>
    <property type="project" value="UniProtKB-KW"/>
</dbReference>
<evidence type="ECO:0000256" key="2">
    <source>
        <dbReference type="ARBA" id="ARBA00010617"/>
    </source>
</evidence>
<reference evidence="10 12" key="1">
    <citation type="journal article" date="2019" name="Emerg. Microbes Infect.">
        <title>Comprehensive subspecies identification of 175 nontuberculous mycobacteria species based on 7547 genomic profiles.</title>
        <authorList>
            <person name="Matsumoto Y."/>
            <person name="Kinjo T."/>
            <person name="Motooka D."/>
            <person name="Nabeya D."/>
            <person name="Jung N."/>
            <person name="Uechi K."/>
            <person name="Horii T."/>
            <person name="Iida T."/>
            <person name="Fujita J."/>
            <person name="Nakamura S."/>
        </authorList>
    </citation>
    <scope>NUCLEOTIDE SEQUENCE [LARGE SCALE GENOMIC DNA]</scope>
    <source>
        <strain evidence="10 12">JCM 13573</strain>
    </source>
</reference>
<evidence type="ECO:0000256" key="8">
    <source>
        <dbReference type="PIRSR" id="PIRSR602401-1"/>
    </source>
</evidence>
<dbReference type="InterPro" id="IPR001128">
    <property type="entry name" value="Cyt_P450"/>
</dbReference>
<dbReference type="RefSeq" id="WP_085074395.1">
    <property type="nucleotide sequence ID" value="NZ_BLKU01000005.1"/>
</dbReference>
<evidence type="ECO:0000256" key="7">
    <source>
        <dbReference type="ARBA" id="ARBA00023033"/>
    </source>
</evidence>
<dbReference type="GO" id="GO:0016125">
    <property type="term" value="P:sterol metabolic process"/>
    <property type="evidence" value="ECO:0007669"/>
    <property type="project" value="TreeGrafter"/>
</dbReference>
<dbReference type="InterPro" id="IPR036396">
    <property type="entry name" value="Cyt_P450_sf"/>
</dbReference>
<dbReference type="PRINTS" id="PR00385">
    <property type="entry name" value="P450"/>
</dbReference>
<keyword evidence="5 9" id="KW-0560">Oxidoreductase</keyword>
<organism evidence="11 13">
    <name type="scientific">Mycobacterium kubicae</name>
    <dbReference type="NCBI Taxonomy" id="120959"/>
    <lineage>
        <taxon>Bacteria</taxon>
        <taxon>Bacillati</taxon>
        <taxon>Actinomycetota</taxon>
        <taxon>Actinomycetes</taxon>
        <taxon>Mycobacteriales</taxon>
        <taxon>Mycobacteriaceae</taxon>
        <taxon>Mycobacterium</taxon>
        <taxon>Mycobacterium simiae complex</taxon>
    </lineage>
</organism>
<evidence type="ECO:0000256" key="3">
    <source>
        <dbReference type="ARBA" id="ARBA00022617"/>
    </source>
</evidence>
<sequence length="439" mass="49289">MSGLPPLIDQADLHAVWDDDALAVLRRVRDEAGEAGRMLVHGMDIVVLSGAEAQDAFFAASDEVISESPAAVAMKPILGTGVSYDADSPEERHKHMRPPFTRTKYLRTYPVTVEAEIRDAIARLGDTGSIDVVDFFTELMLYVASAVLVSPRFRAELDREFVDCYRDIDRSNTLVAYRDPYLPIQRFLRRDVSRARIVDIINEILAARARSGPAEQPDLLDYIAHKHRSDEAGTAAEVATSLVVSMLFAAHDTQSTSLAWAMSEAARRPDSVEVMLKELHAVTGGAGELNFDALRSMEQTEAFLKEALRIHPPIPFLLRRTETEYTYKKWTIPAQHYIAVAPALSHQDPELFPAPEEFDTGRYSKDRAEDRQMTAWIPFGAGRHRCVGAPLALLTMKIILPRLLETFDWYTNDPLPANDFTTMISPPREPALLRYVKRR</sequence>
<dbReference type="PANTHER" id="PTHR24286:SF24">
    <property type="entry name" value="LANOSTEROL 14-ALPHA DEMETHYLASE"/>
    <property type="match status" value="1"/>
</dbReference>
<dbReference type="GO" id="GO:0016705">
    <property type="term" value="F:oxidoreductase activity, acting on paired donors, with incorporation or reduction of molecular oxygen"/>
    <property type="evidence" value="ECO:0007669"/>
    <property type="project" value="InterPro"/>
</dbReference>
<dbReference type="EMBL" id="CP065047">
    <property type="protein sequence ID" value="QPI38106.1"/>
    <property type="molecule type" value="Genomic_DNA"/>
</dbReference>
<evidence type="ECO:0000313" key="12">
    <source>
        <dbReference type="Proteomes" id="UP000465306"/>
    </source>
</evidence>
<feature type="binding site" description="axial binding residue" evidence="8">
    <location>
        <position position="386"/>
    </location>
    <ligand>
        <name>heme</name>
        <dbReference type="ChEBI" id="CHEBI:30413"/>
    </ligand>
    <ligandPart>
        <name>Fe</name>
        <dbReference type="ChEBI" id="CHEBI:18248"/>
    </ligandPart>
</feature>
<dbReference type="PROSITE" id="PS00086">
    <property type="entry name" value="CYTOCHROME_P450"/>
    <property type="match status" value="1"/>
</dbReference>
<gene>
    <name evidence="10" type="primary">cyp51</name>
    <name evidence="11" type="ORF">I2456_00480</name>
    <name evidence="10" type="ORF">MKUB_30340</name>
</gene>
<dbReference type="PANTHER" id="PTHR24286">
    <property type="entry name" value="CYTOCHROME P450 26"/>
    <property type="match status" value="1"/>
</dbReference>
<dbReference type="InterPro" id="IPR002401">
    <property type="entry name" value="Cyt_P450_E_grp-I"/>
</dbReference>
<evidence type="ECO:0000256" key="9">
    <source>
        <dbReference type="RuleBase" id="RU000461"/>
    </source>
</evidence>
<dbReference type="GO" id="GO:0020037">
    <property type="term" value="F:heme binding"/>
    <property type="evidence" value="ECO:0007669"/>
    <property type="project" value="InterPro"/>
</dbReference>
<proteinExistence type="inferred from homology"/>
<keyword evidence="6 8" id="KW-0408">Iron</keyword>
<evidence type="ECO:0000256" key="4">
    <source>
        <dbReference type="ARBA" id="ARBA00022723"/>
    </source>
</evidence>
<dbReference type="EMBL" id="BLKU01000005">
    <property type="protein sequence ID" value="GFG65544.1"/>
    <property type="molecule type" value="Genomic_DNA"/>
</dbReference>
<keyword evidence="12" id="KW-1185">Reference proteome</keyword>
<comment type="cofactor">
    <cofactor evidence="1 8">
        <name>heme</name>
        <dbReference type="ChEBI" id="CHEBI:30413"/>
    </cofactor>
</comment>
<evidence type="ECO:0000313" key="11">
    <source>
        <dbReference type="EMBL" id="QPI38106.1"/>
    </source>
</evidence>
<name>A0AAX1J9F4_9MYCO</name>
<dbReference type="KEGG" id="mku:I2456_00480"/>
<dbReference type="PRINTS" id="PR00463">
    <property type="entry name" value="EP450I"/>
</dbReference>
<comment type="similarity">
    <text evidence="2 9">Belongs to the cytochrome P450 family.</text>
</comment>
<reference evidence="10" key="2">
    <citation type="submission" date="2020-02" db="EMBL/GenBank/DDBJ databases">
        <authorList>
            <person name="Matsumoto Y."/>
            <person name="Kinjo T."/>
            <person name="Motooka D."/>
            <person name="Nabeya D."/>
            <person name="Jung N."/>
            <person name="Uechi K."/>
            <person name="Horii T."/>
            <person name="Iida T."/>
            <person name="Fujita J."/>
            <person name="Nakamura S."/>
        </authorList>
    </citation>
    <scope>NUCLEOTIDE SEQUENCE</scope>
    <source>
        <strain evidence="10">JCM 13573</strain>
    </source>
</reference>
<dbReference type="InterPro" id="IPR017972">
    <property type="entry name" value="Cyt_P450_CS"/>
</dbReference>
<keyword evidence="7 9" id="KW-0503">Monooxygenase</keyword>
<protein>
    <submittedName>
        <fullName evidence="11">Cytochrome P450</fullName>
    </submittedName>
    <submittedName>
        <fullName evidence="10">Lanosterol 14-alpha demethylase</fullName>
    </submittedName>
</protein>
<keyword evidence="4 8" id="KW-0479">Metal-binding</keyword>